<dbReference type="InterPro" id="IPR015300">
    <property type="entry name" value="DNA-bd_pseudobarrel_sf"/>
</dbReference>
<reference evidence="7" key="1">
    <citation type="submission" date="2022-02" db="EMBL/GenBank/DDBJ databases">
        <authorList>
            <person name="Henning P.M."/>
            <person name="McCubbin A.G."/>
            <person name="Shore J.S."/>
        </authorList>
    </citation>
    <scope>NUCLEOTIDE SEQUENCE</scope>
    <source>
        <strain evidence="7">F60SS</strain>
        <tissue evidence="7">Leaves</tissue>
    </source>
</reference>
<dbReference type="Gene3D" id="2.40.330.10">
    <property type="entry name" value="DNA-binding pseudobarrel domain"/>
    <property type="match status" value="1"/>
</dbReference>
<gene>
    <name evidence="7" type="ORF">Tsubulata_036302</name>
</gene>
<evidence type="ECO:0000313" key="8">
    <source>
        <dbReference type="Proteomes" id="UP001141552"/>
    </source>
</evidence>
<dbReference type="PANTHER" id="PTHR34269">
    <property type="entry name" value="TRANSCRIPTION FACTOR B3-DOMAIN FAMILY-RELATED"/>
    <property type="match status" value="1"/>
</dbReference>
<evidence type="ECO:0000256" key="6">
    <source>
        <dbReference type="SAM" id="MobiDB-lite"/>
    </source>
</evidence>
<comment type="caution">
    <text evidence="7">The sequence shown here is derived from an EMBL/GenBank/DDBJ whole genome shotgun (WGS) entry which is preliminary data.</text>
</comment>
<dbReference type="AlphaFoldDB" id="A0A9Q0FBH1"/>
<keyword evidence="2" id="KW-0805">Transcription regulation</keyword>
<name>A0A9Q0FBH1_9ROSI</name>
<evidence type="ECO:0000256" key="1">
    <source>
        <dbReference type="ARBA" id="ARBA00004123"/>
    </source>
</evidence>
<sequence>MVNQGSLPPSSPLGSRSPTLKRNPAPVASQKGKKRINPEDSEPSEVSSDLTMESSRNTKKLKTPKSSTLNVSANDVPPAKSSSELVEFGRKKKATTTATIVPYNYLEQGLDESRRMWVSTELKLYEDPWKIRKKLTESDVGNLCRLLVGSDSIKAHIFPFMSPGDVKEVESPNGARVIVWDLDTWTEHTLVFKRWTKCYVLIDGWSQDFVGRRDLKKDDEIGLSWDPYYLRFHFAVLQRA</sequence>
<keyword evidence="8" id="KW-1185">Reference proteome</keyword>
<protein>
    <recommendedName>
        <fullName evidence="9">TF-B3 domain-containing protein</fullName>
    </recommendedName>
</protein>
<evidence type="ECO:0000256" key="3">
    <source>
        <dbReference type="ARBA" id="ARBA00023125"/>
    </source>
</evidence>
<evidence type="ECO:0008006" key="9">
    <source>
        <dbReference type="Google" id="ProtNLM"/>
    </source>
</evidence>
<accession>A0A9Q0FBH1</accession>
<evidence type="ECO:0000256" key="2">
    <source>
        <dbReference type="ARBA" id="ARBA00023015"/>
    </source>
</evidence>
<comment type="subcellular location">
    <subcellularLocation>
        <location evidence="1">Nucleus</location>
    </subcellularLocation>
</comment>
<organism evidence="7 8">
    <name type="scientific">Turnera subulata</name>
    <dbReference type="NCBI Taxonomy" id="218843"/>
    <lineage>
        <taxon>Eukaryota</taxon>
        <taxon>Viridiplantae</taxon>
        <taxon>Streptophyta</taxon>
        <taxon>Embryophyta</taxon>
        <taxon>Tracheophyta</taxon>
        <taxon>Spermatophyta</taxon>
        <taxon>Magnoliopsida</taxon>
        <taxon>eudicotyledons</taxon>
        <taxon>Gunneridae</taxon>
        <taxon>Pentapetalae</taxon>
        <taxon>rosids</taxon>
        <taxon>fabids</taxon>
        <taxon>Malpighiales</taxon>
        <taxon>Passifloraceae</taxon>
        <taxon>Turnera</taxon>
    </lineage>
</organism>
<dbReference type="OrthoDB" id="1915967at2759"/>
<evidence type="ECO:0000256" key="5">
    <source>
        <dbReference type="ARBA" id="ARBA00023242"/>
    </source>
</evidence>
<feature type="region of interest" description="Disordered" evidence="6">
    <location>
        <begin position="1"/>
        <end position="82"/>
    </location>
</feature>
<dbReference type="EMBL" id="JAKUCV010006223">
    <property type="protein sequence ID" value="KAJ4828237.1"/>
    <property type="molecule type" value="Genomic_DNA"/>
</dbReference>
<keyword evidence="3" id="KW-0238">DNA-binding</keyword>
<evidence type="ECO:0000256" key="4">
    <source>
        <dbReference type="ARBA" id="ARBA00023163"/>
    </source>
</evidence>
<dbReference type="Proteomes" id="UP001141552">
    <property type="component" value="Unassembled WGS sequence"/>
</dbReference>
<keyword evidence="5" id="KW-0539">Nucleus</keyword>
<dbReference type="SUPFAM" id="SSF101936">
    <property type="entry name" value="DNA-binding pseudobarrel domain"/>
    <property type="match status" value="1"/>
</dbReference>
<evidence type="ECO:0000313" key="7">
    <source>
        <dbReference type="EMBL" id="KAJ4828237.1"/>
    </source>
</evidence>
<proteinExistence type="predicted"/>
<reference evidence="7" key="2">
    <citation type="journal article" date="2023" name="Plants (Basel)">
        <title>Annotation of the Turnera subulata (Passifloraceae) Draft Genome Reveals the S-Locus Evolved after the Divergence of Turneroideae from Passifloroideae in a Stepwise Manner.</title>
        <authorList>
            <person name="Henning P.M."/>
            <person name="Roalson E.H."/>
            <person name="Mir W."/>
            <person name="McCubbin A.G."/>
            <person name="Shore J.S."/>
        </authorList>
    </citation>
    <scope>NUCLEOTIDE SEQUENCE</scope>
    <source>
        <strain evidence="7">F60SS</strain>
    </source>
</reference>
<dbReference type="GO" id="GO:0003677">
    <property type="term" value="F:DNA binding"/>
    <property type="evidence" value="ECO:0007669"/>
    <property type="project" value="UniProtKB-KW"/>
</dbReference>
<dbReference type="PANTHER" id="PTHR34269:SF11">
    <property type="entry name" value="B3 DOMAIN PROTEIN"/>
    <property type="match status" value="1"/>
</dbReference>
<keyword evidence="4" id="KW-0804">Transcription</keyword>
<feature type="compositionally biased region" description="Low complexity" evidence="6">
    <location>
        <begin position="1"/>
        <end position="18"/>
    </location>
</feature>
<dbReference type="CDD" id="cd10017">
    <property type="entry name" value="B3_DNA"/>
    <property type="match status" value="1"/>
</dbReference>
<dbReference type="GO" id="GO:0005634">
    <property type="term" value="C:nucleus"/>
    <property type="evidence" value="ECO:0007669"/>
    <property type="project" value="UniProtKB-SubCell"/>
</dbReference>
<dbReference type="InterPro" id="IPR051442">
    <property type="entry name" value="B3_domain"/>
</dbReference>
<dbReference type="InterPro" id="IPR003340">
    <property type="entry name" value="B3_DNA-bd"/>
</dbReference>